<name>A0A395JKJ4_9GAMM</name>
<organism evidence="2 3">
    <name type="scientific">Arenicella xantha</name>
    <dbReference type="NCBI Taxonomy" id="644221"/>
    <lineage>
        <taxon>Bacteria</taxon>
        <taxon>Pseudomonadati</taxon>
        <taxon>Pseudomonadota</taxon>
        <taxon>Gammaproteobacteria</taxon>
        <taxon>Arenicellales</taxon>
        <taxon>Arenicellaceae</taxon>
        <taxon>Arenicella</taxon>
    </lineage>
</organism>
<gene>
    <name evidence="2" type="ORF">DFR28_102735</name>
</gene>
<protein>
    <submittedName>
        <fullName evidence="2">Uncharacterized protein</fullName>
    </submittedName>
</protein>
<dbReference type="Proteomes" id="UP000253083">
    <property type="component" value="Unassembled WGS sequence"/>
</dbReference>
<dbReference type="EMBL" id="QNRT01000002">
    <property type="protein sequence ID" value="RBP51316.1"/>
    <property type="molecule type" value="Genomic_DNA"/>
</dbReference>
<keyword evidence="1" id="KW-0812">Transmembrane</keyword>
<keyword evidence="1" id="KW-0472">Membrane</keyword>
<keyword evidence="3" id="KW-1185">Reference proteome</keyword>
<dbReference type="AlphaFoldDB" id="A0A395JKJ4"/>
<comment type="caution">
    <text evidence="2">The sequence shown here is derived from an EMBL/GenBank/DDBJ whole genome shotgun (WGS) entry which is preliminary data.</text>
</comment>
<evidence type="ECO:0000313" key="3">
    <source>
        <dbReference type="Proteomes" id="UP000253083"/>
    </source>
</evidence>
<keyword evidence="1" id="KW-1133">Transmembrane helix</keyword>
<sequence length="183" mass="20071">MEGKFLKPEYLSNEVINSVSFFSNKHVITAMIVAPILAVGSYYLVDLLVKETPSVAVPGQAYPLLAKSNCRFTSGKCDLVNAEFISSISVTQLEDDQRLVLVSNNPLQQVTAGFLTADGNETEPVMFEPNDAAGLEWSLPLTVSADAETTVRLALLANQAHYYAETTMGFSTYQTSFNKDFRK</sequence>
<evidence type="ECO:0000256" key="1">
    <source>
        <dbReference type="SAM" id="Phobius"/>
    </source>
</evidence>
<dbReference type="InParanoid" id="A0A395JKJ4"/>
<proteinExistence type="predicted"/>
<accession>A0A395JKJ4</accession>
<reference evidence="2 3" key="1">
    <citation type="submission" date="2018-06" db="EMBL/GenBank/DDBJ databases">
        <title>Genomic Encyclopedia of Type Strains, Phase IV (KMG-IV): sequencing the most valuable type-strain genomes for metagenomic binning, comparative biology and taxonomic classification.</title>
        <authorList>
            <person name="Goeker M."/>
        </authorList>
    </citation>
    <scope>NUCLEOTIDE SEQUENCE [LARGE SCALE GENOMIC DNA]</scope>
    <source>
        <strain evidence="2 3">DSM 24032</strain>
    </source>
</reference>
<evidence type="ECO:0000313" key="2">
    <source>
        <dbReference type="EMBL" id="RBP51316.1"/>
    </source>
</evidence>
<feature type="transmembrane region" description="Helical" evidence="1">
    <location>
        <begin position="27"/>
        <end position="45"/>
    </location>
</feature>